<gene>
    <name evidence="1" type="ORF">Tco_0682398</name>
</gene>
<keyword evidence="2" id="KW-1185">Reference proteome</keyword>
<comment type="caution">
    <text evidence="1">The sequence shown here is derived from an EMBL/GenBank/DDBJ whole genome shotgun (WGS) entry which is preliminary data.</text>
</comment>
<protein>
    <submittedName>
        <fullName evidence="1">Uncharacterized protein</fullName>
    </submittedName>
</protein>
<organism evidence="1 2">
    <name type="scientific">Tanacetum coccineum</name>
    <dbReference type="NCBI Taxonomy" id="301880"/>
    <lineage>
        <taxon>Eukaryota</taxon>
        <taxon>Viridiplantae</taxon>
        <taxon>Streptophyta</taxon>
        <taxon>Embryophyta</taxon>
        <taxon>Tracheophyta</taxon>
        <taxon>Spermatophyta</taxon>
        <taxon>Magnoliopsida</taxon>
        <taxon>eudicotyledons</taxon>
        <taxon>Gunneridae</taxon>
        <taxon>Pentapetalae</taxon>
        <taxon>asterids</taxon>
        <taxon>campanulids</taxon>
        <taxon>Asterales</taxon>
        <taxon>Asteraceae</taxon>
        <taxon>Asteroideae</taxon>
        <taxon>Anthemideae</taxon>
        <taxon>Anthemidinae</taxon>
        <taxon>Tanacetum</taxon>
    </lineage>
</organism>
<reference evidence="1" key="2">
    <citation type="submission" date="2022-01" db="EMBL/GenBank/DDBJ databases">
        <authorList>
            <person name="Yamashiro T."/>
            <person name="Shiraishi A."/>
            <person name="Satake H."/>
            <person name="Nakayama K."/>
        </authorList>
    </citation>
    <scope>NUCLEOTIDE SEQUENCE</scope>
</reference>
<reference evidence="1" key="1">
    <citation type="journal article" date="2022" name="Int. J. Mol. Sci.">
        <title>Draft Genome of Tanacetum Coccineum: Genomic Comparison of Closely Related Tanacetum-Family Plants.</title>
        <authorList>
            <person name="Yamashiro T."/>
            <person name="Shiraishi A."/>
            <person name="Nakayama K."/>
            <person name="Satake H."/>
        </authorList>
    </citation>
    <scope>NUCLEOTIDE SEQUENCE</scope>
</reference>
<dbReference type="Proteomes" id="UP001151760">
    <property type="component" value="Unassembled WGS sequence"/>
</dbReference>
<evidence type="ECO:0000313" key="2">
    <source>
        <dbReference type="Proteomes" id="UP001151760"/>
    </source>
</evidence>
<name>A0ABQ4XSY1_9ASTR</name>
<evidence type="ECO:0000313" key="1">
    <source>
        <dbReference type="EMBL" id="GJS67833.1"/>
    </source>
</evidence>
<sequence length="67" mass="7457">MVTSMGILHAKPYTLRSGPSMKLEQRSDSQTEVLHLHQSIPAKIEIVVIQGLATQQSLKELFNLIEA</sequence>
<dbReference type="EMBL" id="BQNB010009746">
    <property type="protein sequence ID" value="GJS67833.1"/>
    <property type="molecule type" value="Genomic_DNA"/>
</dbReference>
<accession>A0ABQ4XSY1</accession>
<proteinExistence type="predicted"/>